<comment type="caution">
    <text evidence="4">The sequence shown here is derived from an EMBL/GenBank/DDBJ whole genome shotgun (WGS) entry which is preliminary data.</text>
</comment>
<dbReference type="InterPro" id="IPR008928">
    <property type="entry name" value="6-hairpin_glycosidase_sf"/>
</dbReference>
<dbReference type="Pfam" id="PF19291">
    <property type="entry name" value="TREH_N"/>
    <property type="match status" value="1"/>
</dbReference>
<dbReference type="InterPro" id="IPR011613">
    <property type="entry name" value="GH15-like"/>
</dbReference>
<organism evidence="4 5">
    <name type="scientific">Neorhizobium huautlense</name>
    <dbReference type="NCBI Taxonomy" id="67774"/>
    <lineage>
        <taxon>Bacteria</taxon>
        <taxon>Pseudomonadati</taxon>
        <taxon>Pseudomonadota</taxon>
        <taxon>Alphaproteobacteria</taxon>
        <taxon>Hyphomicrobiales</taxon>
        <taxon>Rhizobiaceae</taxon>
        <taxon>Rhizobium/Agrobacterium group</taxon>
        <taxon>Neorhizobium</taxon>
    </lineage>
</organism>
<sequence length="626" mass="70095">MKRIDENGGRADAAETARKSKHTEDIPRPISQHGVIGNLKTTALVATDGTIDFLCWPDLDSASVFCALLDPENGGGFDLTPVIPGARPIQMYIPDTNVLLTRWLGETGSAEIVDLMPLLAPDGALKCRLIRRLRVTRGKAKLKLRCWPRTDYARNVPTVEQGDGYVLFTDGNGFAMRLQTDIALDIGDGEVTAELDLKSGDQIDFVLDDITADYAKDKRLSTDDITAQIKDTIKYWQQWAGHSSYRGRWREAVNRSALALKLLTSKQHGSIAAAATFGLPEAPGGNRNWDYRASWIRDASFTVYALMRLGYQEEATAFTKWVSDRADISHCGRLEIMYKLDGSRQVQEADLEHLAGYGGAQPVRAGNSAATQLQLDIYGELLDSIYIANKYGEAISHRDWLGICDVVDHVCEIWQQPDAGIWEIRREDREHLHSRLMCWVAVDRAIRLAQKRSLAAPFGRWIEARNAINEDIWQNFWNDEKKHFVKAKGSTEVDGAILMMPLVRFISATDPAWLSTLDVIGEQLADDSMVMRYKDADGLDGDEGAFATCSFWYVECLARAGRLPEARFNFEKLLLLGNHLGLYAEEFDCKGNFLGNFPQAFTHLALISAAFYLDRALDGRYGQWRA</sequence>
<name>A0ABT9PN38_9HYPH</name>
<evidence type="ECO:0000259" key="2">
    <source>
        <dbReference type="Pfam" id="PF00723"/>
    </source>
</evidence>
<evidence type="ECO:0000256" key="1">
    <source>
        <dbReference type="SAM" id="MobiDB-lite"/>
    </source>
</evidence>
<dbReference type="Proteomes" id="UP001241472">
    <property type="component" value="Unassembled WGS sequence"/>
</dbReference>
<gene>
    <name evidence="4" type="ORF">J2T09_000619</name>
</gene>
<dbReference type="InterPro" id="IPR012341">
    <property type="entry name" value="6hp_glycosidase-like_sf"/>
</dbReference>
<accession>A0ABT9PN38</accession>
<feature type="domain" description="GH15-like" evidence="2">
    <location>
        <begin position="250"/>
        <end position="610"/>
    </location>
</feature>
<dbReference type="Gene3D" id="1.50.10.10">
    <property type="match status" value="1"/>
</dbReference>
<evidence type="ECO:0000313" key="4">
    <source>
        <dbReference type="EMBL" id="MDP9835877.1"/>
    </source>
</evidence>
<dbReference type="PANTHER" id="PTHR31616:SF0">
    <property type="entry name" value="GLUCAN 1,4-ALPHA-GLUCOSIDASE"/>
    <property type="match status" value="1"/>
</dbReference>
<keyword evidence="5" id="KW-1185">Reference proteome</keyword>
<evidence type="ECO:0000313" key="5">
    <source>
        <dbReference type="Proteomes" id="UP001241472"/>
    </source>
</evidence>
<reference evidence="4 5" key="1">
    <citation type="submission" date="2023-07" db="EMBL/GenBank/DDBJ databases">
        <title>Sorghum-associated microbial communities from plants grown in Nebraska, USA.</title>
        <authorList>
            <person name="Schachtman D."/>
        </authorList>
    </citation>
    <scope>NUCLEOTIDE SEQUENCE [LARGE SCALE GENOMIC DNA]</scope>
    <source>
        <strain evidence="4 5">DS1307</strain>
    </source>
</reference>
<feature type="domain" description="Trehalase-like N-terminal" evidence="3">
    <location>
        <begin position="26"/>
        <end position="164"/>
    </location>
</feature>
<dbReference type="PANTHER" id="PTHR31616">
    <property type="entry name" value="TREHALASE"/>
    <property type="match status" value="1"/>
</dbReference>
<dbReference type="SUPFAM" id="SSF48208">
    <property type="entry name" value="Six-hairpin glycosidases"/>
    <property type="match status" value="1"/>
</dbReference>
<dbReference type="RefSeq" id="WP_306830969.1">
    <property type="nucleotide sequence ID" value="NZ_JAUSRF010000002.1"/>
</dbReference>
<feature type="compositionally biased region" description="Basic and acidic residues" evidence="1">
    <location>
        <begin position="1"/>
        <end position="27"/>
    </location>
</feature>
<evidence type="ECO:0000259" key="3">
    <source>
        <dbReference type="Pfam" id="PF19291"/>
    </source>
</evidence>
<dbReference type="Pfam" id="PF00723">
    <property type="entry name" value="Glyco_hydro_15"/>
    <property type="match status" value="1"/>
</dbReference>
<feature type="region of interest" description="Disordered" evidence="1">
    <location>
        <begin position="1"/>
        <end position="31"/>
    </location>
</feature>
<proteinExistence type="predicted"/>
<dbReference type="EMBL" id="JAUSRF010000002">
    <property type="protein sequence ID" value="MDP9835877.1"/>
    <property type="molecule type" value="Genomic_DNA"/>
</dbReference>
<dbReference type="InterPro" id="IPR045582">
    <property type="entry name" value="Trehalase-like_N"/>
</dbReference>
<protein>
    <submittedName>
        <fullName evidence="4">GH15 family glucan-1,4-alpha-glucosidase</fullName>
    </submittedName>
</protein>